<sequence length="377" mass="41441">MTTFFFYGTLRHLPLLEVVLGRRPETREAVLKGHAVKAVPGETYPTITAVPGAEAPGLLVSGLVPEDIARLDYYEGGHGYEARQVVVGGPWGAAAAQVYFPVYFPYVAGAPDAAPWSLAEWVAELGAVAVQAAHEVMARRGRYTAEAAGHMRPFFAARAWGRQHFGPDPIPQTLRSPRSLAEVDWQPIPGAYEGFFRLQPFRLSYDRFDGGRTGPLERECFIAWDVALVLPYDPVADTVLIIEQLRYGPIHRGDPSPWVLEPVAGVIDAGETPEEAALRETREEARIDVRRLIPAPKGYASPGYSTEYYHGFLALADLGAERSGMGGLAEENEDIRTHVVAFDRAMALVRSGEINALPLVMLLSWLAVEREGLRRNP</sequence>
<evidence type="ECO:0000259" key="5">
    <source>
        <dbReference type="PROSITE" id="PS51462"/>
    </source>
</evidence>
<dbReference type="NCBIfam" id="TIGR00052">
    <property type="entry name" value="nudix-type nucleoside diphosphatase, YffH/AdpP family"/>
    <property type="match status" value="1"/>
</dbReference>
<evidence type="ECO:0000313" key="7">
    <source>
        <dbReference type="Proteomes" id="UP000596387"/>
    </source>
</evidence>
<dbReference type="Pfam" id="PF00293">
    <property type="entry name" value="NUDIX"/>
    <property type="match status" value="1"/>
</dbReference>
<dbReference type="CDD" id="cd24155">
    <property type="entry name" value="NUDIX_ADPRase"/>
    <property type="match status" value="1"/>
</dbReference>
<dbReference type="InterPro" id="IPR020084">
    <property type="entry name" value="NUDIX_hydrolase_CS"/>
</dbReference>
<dbReference type="InterPro" id="IPR015797">
    <property type="entry name" value="NUDIX_hydrolase-like_dom_sf"/>
</dbReference>
<evidence type="ECO:0000313" key="6">
    <source>
        <dbReference type="EMBL" id="QRF66301.1"/>
    </source>
</evidence>
<proteinExistence type="predicted"/>
<keyword evidence="7" id="KW-1185">Reference proteome</keyword>
<dbReference type="InterPro" id="IPR000086">
    <property type="entry name" value="NUDIX_hydrolase_dom"/>
</dbReference>
<dbReference type="Gene3D" id="3.90.79.10">
    <property type="entry name" value="Nucleoside Triphosphate Pyrophosphohydrolase"/>
    <property type="match status" value="1"/>
</dbReference>
<keyword evidence="3" id="KW-0378">Hydrolase</keyword>
<gene>
    <name evidence="6" type="ORF">GQA70_08265</name>
</gene>
<evidence type="ECO:0000256" key="4">
    <source>
        <dbReference type="ARBA" id="ARBA00030602"/>
    </source>
</evidence>
<dbReference type="SUPFAM" id="SSF110857">
    <property type="entry name" value="Gamma-glutamyl cyclotransferase-like"/>
    <property type="match status" value="1"/>
</dbReference>
<keyword evidence="2" id="KW-0808">Transferase</keyword>
<dbReference type="RefSeq" id="WP_023848179.1">
    <property type="nucleotide sequence ID" value="NZ_CP047166.1"/>
</dbReference>
<dbReference type="Gene3D" id="3.10.490.10">
    <property type="entry name" value="Gamma-glutamyl cyclotransferase-like"/>
    <property type="match status" value="1"/>
</dbReference>
<dbReference type="InterPro" id="IPR013024">
    <property type="entry name" value="GGCT-like"/>
</dbReference>
<evidence type="ECO:0000256" key="1">
    <source>
        <dbReference type="ARBA" id="ARBA00001946"/>
    </source>
</evidence>
<dbReference type="InterPro" id="IPR045038">
    <property type="entry name" value="AIG2-like"/>
</dbReference>
<dbReference type="Proteomes" id="UP000596387">
    <property type="component" value="Chromosome"/>
</dbReference>
<dbReference type="PROSITE" id="PS51462">
    <property type="entry name" value="NUDIX"/>
    <property type="match status" value="1"/>
</dbReference>
<dbReference type="EMBL" id="CP047166">
    <property type="protein sequence ID" value="QRF66301.1"/>
    <property type="molecule type" value="Genomic_DNA"/>
</dbReference>
<feature type="domain" description="Nudix hydrolase" evidence="5">
    <location>
        <begin position="222"/>
        <end position="362"/>
    </location>
</feature>
<dbReference type="SUPFAM" id="SSF55811">
    <property type="entry name" value="Nudix"/>
    <property type="match status" value="1"/>
</dbReference>
<evidence type="ECO:0000256" key="2">
    <source>
        <dbReference type="ARBA" id="ARBA00022679"/>
    </source>
</evidence>
<accession>A0ABX7F8Y1</accession>
<dbReference type="InterPro" id="IPR009288">
    <property type="entry name" value="AIG2-like_dom"/>
</dbReference>
<organism evidence="6 7">
    <name type="scientific">Ponticoccus alexandrii</name>
    <dbReference type="NCBI Taxonomy" id="1943633"/>
    <lineage>
        <taxon>Bacteria</taxon>
        <taxon>Pseudomonadati</taxon>
        <taxon>Pseudomonadota</taxon>
        <taxon>Alphaproteobacteria</taxon>
        <taxon>Rhodobacterales</taxon>
        <taxon>Roseobacteraceae</taxon>
        <taxon>Ponticoccus</taxon>
    </lineage>
</organism>
<dbReference type="PANTHER" id="PTHR31544:SF2">
    <property type="entry name" value="AIG2-LIKE PROTEIN D"/>
    <property type="match status" value="1"/>
</dbReference>
<dbReference type="PROSITE" id="PS00893">
    <property type="entry name" value="NUDIX_BOX"/>
    <property type="match status" value="1"/>
</dbReference>
<dbReference type="InterPro" id="IPR036568">
    <property type="entry name" value="GGCT-like_sf"/>
</dbReference>
<evidence type="ECO:0000256" key="3">
    <source>
        <dbReference type="ARBA" id="ARBA00022801"/>
    </source>
</evidence>
<dbReference type="CDD" id="cd06661">
    <property type="entry name" value="GGCT_like"/>
    <property type="match status" value="1"/>
</dbReference>
<comment type="cofactor">
    <cofactor evidence="1">
        <name>Mg(2+)</name>
        <dbReference type="ChEBI" id="CHEBI:18420"/>
    </cofactor>
</comment>
<name>A0ABX7F8Y1_9RHOB</name>
<dbReference type="PANTHER" id="PTHR31544">
    <property type="entry name" value="AIG2-LIKE PROTEIN D"/>
    <property type="match status" value="1"/>
</dbReference>
<reference evidence="6 7" key="1">
    <citation type="submission" date="2019-12" db="EMBL/GenBank/DDBJ databases">
        <title>Complete Genome Sequence of a Quorum-Sensing Bacterium,Rhodobacteraceae bacterium C31, Isolated from a marine microalgae symbiotic bacteria.</title>
        <authorList>
            <person name="Zhang Y."/>
        </authorList>
    </citation>
    <scope>NUCLEOTIDE SEQUENCE [LARGE SCALE GENOMIC DNA]</scope>
    <source>
        <strain evidence="6 7">C31</strain>
    </source>
</reference>
<dbReference type="InterPro" id="IPR004385">
    <property type="entry name" value="NDP_pyrophosphatase"/>
</dbReference>
<dbReference type="Pfam" id="PF06094">
    <property type="entry name" value="GGACT"/>
    <property type="match status" value="1"/>
</dbReference>
<protein>
    <recommendedName>
        <fullName evidence="4">Putative gamma-glutamylcyclotransferase</fullName>
    </recommendedName>
</protein>